<sequence length="331" mass="36866">MIETILVYILIPIGFYWIITWFLEKKQIDGLNQKVVLITGCDSGFGRDLVFKCSEAGMAVLAACLTDSGVESLKKEAKGLGAVTPFKMDVRSDESVEAAKLIVEQVAKKYGGLHGIVNNAGIPGNTLWDDILTDKDYHDVMNVNFYGVIRVTHAFMHLIKKVKGRIVTASSICGRVALPLLGPYTCSKYAVEAFCDTLRIENAIFGVSVSLIEPGFFKTTLTDPLIRTQVFDTVWKRTPKEKRDEYGEHVFEYTKEQMLSRLSDKCNIKTYLVVDAYFHALTSARPRARYSVGNDATFLYIPISFLPASITDLAFSSGSIFKTIPKPQSLK</sequence>
<dbReference type="GO" id="GO:0008202">
    <property type="term" value="P:steroid metabolic process"/>
    <property type="evidence" value="ECO:0007669"/>
    <property type="project" value="TreeGrafter"/>
</dbReference>
<evidence type="ECO:0000313" key="4">
    <source>
        <dbReference type="Proteomes" id="UP000887577"/>
    </source>
</evidence>
<dbReference type="PROSITE" id="PS00061">
    <property type="entry name" value="ADH_SHORT"/>
    <property type="match status" value="1"/>
</dbReference>
<dbReference type="PRINTS" id="PR00080">
    <property type="entry name" value="SDRFAMILY"/>
</dbReference>
<evidence type="ECO:0000256" key="2">
    <source>
        <dbReference type="RuleBase" id="RU000363"/>
    </source>
</evidence>
<feature type="transmembrane region" description="Helical" evidence="3">
    <location>
        <begin position="6"/>
        <end position="23"/>
    </location>
</feature>
<dbReference type="InterPro" id="IPR002347">
    <property type="entry name" value="SDR_fam"/>
</dbReference>
<keyword evidence="4" id="KW-1185">Reference proteome</keyword>
<dbReference type="AlphaFoldDB" id="A0A914YX94"/>
<keyword evidence="3" id="KW-1133">Transmembrane helix</keyword>
<evidence type="ECO:0000256" key="1">
    <source>
        <dbReference type="ARBA" id="ARBA00023002"/>
    </source>
</evidence>
<name>A0A914YX94_9BILA</name>
<protein>
    <submittedName>
        <fullName evidence="5">Uncharacterized protein</fullName>
    </submittedName>
</protein>
<dbReference type="InterPro" id="IPR036291">
    <property type="entry name" value="NAD(P)-bd_dom_sf"/>
</dbReference>
<proteinExistence type="inferred from homology"/>
<evidence type="ECO:0000313" key="5">
    <source>
        <dbReference type="WBParaSite" id="PSU_v2.g4583.t1"/>
    </source>
</evidence>
<reference evidence="5" key="1">
    <citation type="submission" date="2022-11" db="UniProtKB">
        <authorList>
            <consortium name="WormBaseParasite"/>
        </authorList>
    </citation>
    <scope>IDENTIFICATION</scope>
</reference>
<organism evidence="4 5">
    <name type="scientific">Panagrolaimus superbus</name>
    <dbReference type="NCBI Taxonomy" id="310955"/>
    <lineage>
        <taxon>Eukaryota</taxon>
        <taxon>Metazoa</taxon>
        <taxon>Ecdysozoa</taxon>
        <taxon>Nematoda</taxon>
        <taxon>Chromadorea</taxon>
        <taxon>Rhabditida</taxon>
        <taxon>Tylenchina</taxon>
        <taxon>Panagrolaimomorpha</taxon>
        <taxon>Panagrolaimoidea</taxon>
        <taxon>Panagrolaimidae</taxon>
        <taxon>Panagrolaimus</taxon>
    </lineage>
</organism>
<comment type="similarity">
    <text evidence="2">Belongs to the short-chain dehydrogenases/reductases (SDR) family.</text>
</comment>
<dbReference type="GO" id="GO:0016491">
    <property type="term" value="F:oxidoreductase activity"/>
    <property type="evidence" value="ECO:0007669"/>
    <property type="project" value="UniProtKB-KW"/>
</dbReference>
<dbReference type="PRINTS" id="PR00081">
    <property type="entry name" value="GDHRDH"/>
</dbReference>
<keyword evidence="3" id="KW-0472">Membrane</keyword>
<keyword evidence="1" id="KW-0560">Oxidoreductase</keyword>
<dbReference type="Pfam" id="PF00106">
    <property type="entry name" value="adh_short"/>
    <property type="match status" value="1"/>
</dbReference>
<accession>A0A914YX94</accession>
<dbReference type="Gene3D" id="3.40.50.720">
    <property type="entry name" value="NAD(P)-binding Rossmann-like Domain"/>
    <property type="match status" value="1"/>
</dbReference>
<dbReference type="WBParaSite" id="PSU_v2.g4583.t1">
    <property type="protein sequence ID" value="PSU_v2.g4583.t1"/>
    <property type="gene ID" value="PSU_v2.g4583"/>
</dbReference>
<dbReference type="InterPro" id="IPR020904">
    <property type="entry name" value="Sc_DH/Rdtase_CS"/>
</dbReference>
<evidence type="ECO:0000256" key="3">
    <source>
        <dbReference type="SAM" id="Phobius"/>
    </source>
</evidence>
<dbReference type="PANTHER" id="PTHR43313">
    <property type="entry name" value="SHORT-CHAIN DEHYDROGENASE/REDUCTASE FAMILY 9C"/>
    <property type="match status" value="1"/>
</dbReference>
<keyword evidence="3" id="KW-0812">Transmembrane</keyword>
<dbReference type="PANTHER" id="PTHR43313:SF7">
    <property type="entry name" value="17-BETA-HYDROXYSTEROID DEHYDROGENASE TYPE 6"/>
    <property type="match status" value="1"/>
</dbReference>
<dbReference type="SUPFAM" id="SSF51735">
    <property type="entry name" value="NAD(P)-binding Rossmann-fold domains"/>
    <property type="match status" value="1"/>
</dbReference>
<dbReference type="Proteomes" id="UP000887577">
    <property type="component" value="Unplaced"/>
</dbReference>